<dbReference type="InterPro" id="IPR019362">
    <property type="entry name" value="MMADHC"/>
</dbReference>
<evidence type="ECO:0000313" key="1">
    <source>
        <dbReference type="EMBL" id="VDP45801.1"/>
    </source>
</evidence>
<name>A0A183J8E0_9BILA</name>
<reference evidence="3" key="1">
    <citation type="submission" date="2016-06" db="UniProtKB">
        <authorList>
            <consortium name="WormBaseParasite"/>
        </authorList>
    </citation>
    <scope>IDENTIFICATION</scope>
</reference>
<dbReference type="AlphaFoldDB" id="A0A183J8E0"/>
<dbReference type="PANTHER" id="PTHR13192:SF3">
    <property type="entry name" value="COBALAMIN TRAFFICKING PROTEIN CBLD"/>
    <property type="match status" value="1"/>
</dbReference>
<evidence type="ECO:0000313" key="3">
    <source>
        <dbReference type="WBParaSite" id="SBAD_0001254301-mRNA-1"/>
    </source>
</evidence>
<gene>
    <name evidence="1" type="ORF">SBAD_LOCUS12138</name>
</gene>
<dbReference type="EMBL" id="UZAM01017058">
    <property type="protein sequence ID" value="VDP45801.1"/>
    <property type="molecule type" value="Genomic_DNA"/>
</dbReference>
<dbReference type="GO" id="GO:0005739">
    <property type="term" value="C:mitochondrion"/>
    <property type="evidence" value="ECO:0007669"/>
    <property type="project" value="TreeGrafter"/>
</dbReference>
<accession>A0A183J8E0</accession>
<evidence type="ECO:0000313" key="2">
    <source>
        <dbReference type="Proteomes" id="UP000270296"/>
    </source>
</evidence>
<keyword evidence="2" id="KW-1185">Reference proteome</keyword>
<protein>
    <submittedName>
        <fullName evidence="3">DZF domain-containing protein</fullName>
    </submittedName>
</protein>
<dbReference type="OrthoDB" id="10263782at2759"/>
<dbReference type="GO" id="GO:0009235">
    <property type="term" value="P:cobalamin metabolic process"/>
    <property type="evidence" value="ECO:0007669"/>
    <property type="project" value="InterPro"/>
</dbReference>
<dbReference type="PANTHER" id="PTHR13192">
    <property type="entry name" value="MY011 PROTEIN"/>
    <property type="match status" value="1"/>
</dbReference>
<organism evidence="3">
    <name type="scientific">Soboliphyme baturini</name>
    <dbReference type="NCBI Taxonomy" id="241478"/>
    <lineage>
        <taxon>Eukaryota</taxon>
        <taxon>Metazoa</taxon>
        <taxon>Ecdysozoa</taxon>
        <taxon>Nematoda</taxon>
        <taxon>Enoplea</taxon>
        <taxon>Dorylaimia</taxon>
        <taxon>Dioctophymatida</taxon>
        <taxon>Dioctophymatoidea</taxon>
        <taxon>Soboliphymatidae</taxon>
        <taxon>Soboliphyme</taxon>
    </lineage>
</organism>
<dbReference type="WBParaSite" id="SBAD_0001254301-mRNA-1">
    <property type="protein sequence ID" value="SBAD_0001254301-mRNA-1"/>
    <property type="gene ID" value="SBAD_0001254301"/>
</dbReference>
<dbReference type="Proteomes" id="UP000270296">
    <property type="component" value="Unassembled WGS sequence"/>
</dbReference>
<proteinExistence type="predicted"/>
<sequence length="105" mass="12008">MSSCDVLECSAYDCPQLVRNDFADLFPEVDVRNQPLTVLTLTQKTERDMACWSVDMEEEREKLMQTFIVIASDICDLLASQGYWAEFIDPNSGRPVSELFFKNSV</sequence>
<dbReference type="Pfam" id="PF10229">
    <property type="entry name" value="MMADHC"/>
    <property type="match status" value="1"/>
</dbReference>
<reference evidence="1 2" key="2">
    <citation type="submission" date="2018-11" db="EMBL/GenBank/DDBJ databases">
        <authorList>
            <consortium name="Pathogen Informatics"/>
        </authorList>
    </citation>
    <scope>NUCLEOTIDE SEQUENCE [LARGE SCALE GENOMIC DNA]</scope>
</reference>